<evidence type="ECO:0000256" key="6">
    <source>
        <dbReference type="SAM" id="MobiDB-lite"/>
    </source>
</evidence>
<dbReference type="SUPFAM" id="SSF56112">
    <property type="entry name" value="Protein kinase-like (PK-like)"/>
    <property type="match status" value="1"/>
</dbReference>
<keyword evidence="2 5" id="KW-0547">Nucleotide-binding</keyword>
<keyword evidence="9" id="KW-0723">Serine/threonine-protein kinase</keyword>
<gene>
    <name evidence="9" type="ORF">FB564_3305</name>
    <name evidence="8" type="ORF">Sar04_33480</name>
</gene>
<proteinExistence type="predicted"/>
<keyword evidence="11" id="KW-1185">Reference proteome</keyword>
<evidence type="ECO:0000256" key="3">
    <source>
        <dbReference type="ARBA" id="ARBA00022777"/>
    </source>
</evidence>
<dbReference type="PROSITE" id="PS00108">
    <property type="entry name" value="PROTEIN_KINASE_ST"/>
    <property type="match status" value="1"/>
</dbReference>
<evidence type="ECO:0000313" key="9">
    <source>
        <dbReference type="EMBL" id="TQL38125.1"/>
    </source>
</evidence>
<feature type="binding site" evidence="5">
    <location>
        <position position="47"/>
    </location>
    <ligand>
        <name>ATP</name>
        <dbReference type="ChEBI" id="CHEBI:30616"/>
    </ligand>
</feature>
<comment type="caution">
    <text evidence="9">The sequence shown here is derived from an EMBL/GenBank/DDBJ whole genome shotgun (WGS) entry which is preliminary data.</text>
</comment>
<feature type="region of interest" description="Disordered" evidence="6">
    <location>
        <begin position="311"/>
        <end position="370"/>
    </location>
</feature>
<dbReference type="EMBL" id="BOQM01000026">
    <property type="protein sequence ID" value="GIM86612.1"/>
    <property type="molecule type" value="Genomic_DNA"/>
</dbReference>
<organism evidence="9 10">
    <name type="scientific">Salinispora arenicola</name>
    <dbReference type="NCBI Taxonomy" id="168697"/>
    <lineage>
        <taxon>Bacteria</taxon>
        <taxon>Bacillati</taxon>
        <taxon>Actinomycetota</taxon>
        <taxon>Actinomycetes</taxon>
        <taxon>Micromonosporales</taxon>
        <taxon>Micromonosporaceae</taxon>
        <taxon>Salinispora</taxon>
    </lineage>
</organism>
<dbReference type="Proteomes" id="UP000677457">
    <property type="component" value="Unassembled WGS sequence"/>
</dbReference>
<dbReference type="InterPro" id="IPR008271">
    <property type="entry name" value="Ser/Thr_kinase_AS"/>
</dbReference>
<evidence type="ECO:0000313" key="8">
    <source>
        <dbReference type="EMBL" id="GIM86612.1"/>
    </source>
</evidence>
<dbReference type="Gene3D" id="1.10.510.10">
    <property type="entry name" value="Transferase(Phosphotransferase) domain 1"/>
    <property type="match status" value="1"/>
</dbReference>
<accession>A0A542XQJ4</accession>
<dbReference type="PROSITE" id="PS50011">
    <property type="entry name" value="PROTEIN_KINASE_DOM"/>
    <property type="match status" value="1"/>
</dbReference>
<dbReference type="PROSITE" id="PS00107">
    <property type="entry name" value="PROTEIN_KINASE_ATP"/>
    <property type="match status" value="1"/>
</dbReference>
<keyword evidence="4 5" id="KW-0067">ATP-binding</keyword>
<dbReference type="Proteomes" id="UP000315983">
    <property type="component" value="Unassembled WGS sequence"/>
</dbReference>
<sequence>MVPWRPKEAGDPDECGGFRLTHRIGSGGFGTVFLGFRADIKLPAAVKIFTSPKVAAPAWRERFRREIKLIEQMAGVHTAELLASGGEDDPPWLATRYVHAPPLDRLVRQYGVFEELPGWWLAASMGEALAEIHAKGILHRDLKPQNILVERTGIKVIDFGISRFSTGSDVTNTTERFGTHPYCANEHLLDVRNATEKSDVFALGATLVWATTGRTPFEGMAPHDRLAGMPPDLDSVPDALVDLVESCLALRPESRPTALQVFQEALSHLTDQAVPLASGSGLPLPAEARDFVDAWAATPIPVLDLEPAVARTGSDGAPGAATTGTGHEGHSDVGQVQTSGERRPGQDIFGTEWRGRWHRAAGRRRDSFGK</sequence>
<dbReference type="GO" id="GO:0005524">
    <property type="term" value="F:ATP binding"/>
    <property type="evidence" value="ECO:0007669"/>
    <property type="project" value="UniProtKB-UniRule"/>
</dbReference>
<evidence type="ECO:0000259" key="7">
    <source>
        <dbReference type="PROSITE" id="PS50011"/>
    </source>
</evidence>
<protein>
    <submittedName>
        <fullName evidence="9">Serine/threonine protein kinase</fullName>
    </submittedName>
</protein>
<dbReference type="AlphaFoldDB" id="A0A542XQJ4"/>
<dbReference type="PANTHER" id="PTHR43289:SF34">
    <property type="entry name" value="SERINE_THREONINE-PROTEIN KINASE YBDM-RELATED"/>
    <property type="match status" value="1"/>
</dbReference>
<keyword evidence="3 9" id="KW-0418">Kinase</keyword>
<evidence type="ECO:0000313" key="11">
    <source>
        <dbReference type="Proteomes" id="UP000677457"/>
    </source>
</evidence>
<name>A0A542XQJ4_SALAC</name>
<evidence type="ECO:0000313" key="10">
    <source>
        <dbReference type="Proteomes" id="UP000315983"/>
    </source>
</evidence>
<dbReference type="InterPro" id="IPR017441">
    <property type="entry name" value="Protein_kinase_ATP_BS"/>
</dbReference>
<dbReference type="InterPro" id="IPR000719">
    <property type="entry name" value="Prot_kinase_dom"/>
</dbReference>
<keyword evidence="1" id="KW-0808">Transferase</keyword>
<reference evidence="8 11" key="2">
    <citation type="submission" date="2021-03" db="EMBL/GenBank/DDBJ databases">
        <title>Whole genome shotgun sequence of Salinispora arenicola NBRC 105043.</title>
        <authorList>
            <person name="Komaki H."/>
            <person name="Tamura T."/>
        </authorList>
    </citation>
    <scope>NUCLEOTIDE SEQUENCE [LARGE SCALE GENOMIC DNA]</scope>
    <source>
        <strain evidence="8 11">NBRC 105043</strain>
    </source>
</reference>
<feature type="compositionally biased region" description="Low complexity" evidence="6">
    <location>
        <begin position="312"/>
        <end position="325"/>
    </location>
</feature>
<dbReference type="Pfam" id="PF00069">
    <property type="entry name" value="Pkinase"/>
    <property type="match status" value="1"/>
</dbReference>
<evidence type="ECO:0000256" key="1">
    <source>
        <dbReference type="ARBA" id="ARBA00022679"/>
    </source>
</evidence>
<dbReference type="PANTHER" id="PTHR43289">
    <property type="entry name" value="MITOGEN-ACTIVATED PROTEIN KINASE KINASE KINASE 20-RELATED"/>
    <property type="match status" value="1"/>
</dbReference>
<dbReference type="GeneID" id="93772516"/>
<reference evidence="9 10" key="1">
    <citation type="submission" date="2019-06" db="EMBL/GenBank/DDBJ databases">
        <title>Sequencing the genomes of 1000 actinobacteria strains.</title>
        <authorList>
            <person name="Klenk H.-P."/>
        </authorList>
    </citation>
    <scope>NUCLEOTIDE SEQUENCE [LARGE SCALE GENOMIC DNA]</scope>
    <source>
        <strain evidence="9 10">DSM 44819</strain>
    </source>
</reference>
<evidence type="ECO:0000256" key="2">
    <source>
        <dbReference type="ARBA" id="ARBA00022741"/>
    </source>
</evidence>
<dbReference type="CDD" id="cd14014">
    <property type="entry name" value="STKc_PknB_like"/>
    <property type="match status" value="1"/>
</dbReference>
<dbReference type="Gene3D" id="3.30.200.20">
    <property type="entry name" value="Phosphorylase Kinase, domain 1"/>
    <property type="match status" value="1"/>
</dbReference>
<dbReference type="EMBL" id="VFOL01000001">
    <property type="protein sequence ID" value="TQL38125.1"/>
    <property type="molecule type" value="Genomic_DNA"/>
</dbReference>
<dbReference type="InterPro" id="IPR011009">
    <property type="entry name" value="Kinase-like_dom_sf"/>
</dbReference>
<dbReference type="RefSeq" id="WP_050590045.1">
    <property type="nucleotide sequence ID" value="NZ_BOQM01000026.1"/>
</dbReference>
<dbReference type="SMART" id="SM00220">
    <property type="entry name" value="S_TKc"/>
    <property type="match status" value="1"/>
</dbReference>
<evidence type="ECO:0000256" key="4">
    <source>
        <dbReference type="ARBA" id="ARBA00022840"/>
    </source>
</evidence>
<feature type="domain" description="Protein kinase" evidence="7">
    <location>
        <begin position="18"/>
        <end position="269"/>
    </location>
</feature>
<evidence type="ECO:0000256" key="5">
    <source>
        <dbReference type="PROSITE-ProRule" id="PRU10141"/>
    </source>
</evidence>
<dbReference type="GO" id="GO:0004674">
    <property type="term" value="F:protein serine/threonine kinase activity"/>
    <property type="evidence" value="ECO:0007669"/>
    <property type="project" value="UniProtKB-KW"/>
</dbReference>